<dbReference type="RefSeq" id="WP_109322330.1">
    <property type="nucleotide sequence ID" value="NZ_CP029346.1"/>
</dbReference>
<gene>
    <name evidence="2" type="ORF">HME7025_00715</name>
</gene>
<proteinExistence type="predicted"/>
<feature type="transmembrane region" description="Helical" evidence="1">
    <location>
        <begin position="55"/>
        <end position="72"/>
    </location>
</feature>
<keyword evidence="3" id="KW-1185">Reference proteome</keyword>
<evidence type="ECO:0000313" key="3">
    <source>
        <dbReference type="Proteomes" id="UP000245468"/>
    </source>
</evidence>
<dbReference type="PANTHER" id="PTHR38446:SF1">
    <property type="entry name" value="BLL0914 PROTEIN"/>
    <property type="match status" value="1"/>
</dbReference>
<dbReference type="Proteomes" id="UP000245468">
    <property type="component" value="Chromosome"/>
</dbReference>
<dbReference type="AlphaFoldDB" id="A0A2S2DT86"/>
<organism evidence="2 3">
    <name type="scientific">Aquirufa nivalisilvae</name>
    <dbReference type="NCBI Taxonomy" id="2516557"/>
    <lineage>
        <taxon>Bacteria</taxon>
        <taxon>Pseudomonadati</taxon>
        <taxon>Bacteroidota</taxon>
        <taxon>Cytophagia</taxon>
        <taxon>Cytophagales</taxon>
        <taxon>Flectobacillaceae</taxon>
        <taxon>Aquirufa</taxon>
    </lineage>
</organism>
<evidence type="ECO:0008006" key="4">
    <source>
        <dbReference type="Google" id="ProtNLM"/>
    </source>
</evidence>
<keyword evidence="1" id="KW-0812">Transmembrane</keyword>
<dbReference type="InterPro" id="IPR009732">
    <property type="entry name" value="DUF1304"/>
</dbReference>
<name>A0A2S2DT86_9BACT</name>
<sequence>MEIVSKILIGLVALEHIYILYLEMFAWETLGKKTFKGALAPELFKPTKGLAANQGLYNGFLAAGLIWSFCISDPIWSKNIAMFFLGCVSVAGLFGALYSRAIFFKQALPALISLVFAYLFL</sequence>
<evidence type="ECO:0000256" key="1">
    <source>
        <dbReference type="SAM" id="Phobius"/>
    </source>
</evidence>
<evidence type="ECO:0000313" key="2">
    <source>
        <dbReference type="EMBL" id="AWL08586.1"/>
    </source>
</evidence>
<dbReference type="EMBL" id="CP029346">
    <property type="protein sequence ID" value="AWL08586.1"/>
    <property type="molecule type" value="Genomic_DNA"/>
</dbReference>
<keyword evidence="1" id="KW-1133">Transmembrane helix</keyword>
<reference evidence="3" key="1">
    <citation type="submission" date="2018-05" db="EMBL/GenBank/DDBJ databases">
        <title>Pseudarcicella sp. HME7025 Genome sequencing and assembly.</title>
        <authorList>
            <person name="Kim H."/>
            <person name="Kang H."/>
            <person name="Joh K."/>
        </authorList>
    </citation>
    <scope>NUCLEOTIDE SEQUENCE [LARGE SCALE GENOMIC DNA]</scope>
    <source>
        <strain evidence="3">HME7025</strain>
    </source>
</reference>
<dbReference type="KEGG" id="psez:HME7025_00715"/>
<feature type="transmembrane region" description="Helical" evidence="1">
    <location>
        <begin position="79"/>
        <end position="97"/>
    </location>
</feature>
<protein>
    <recommendedName>
        <fullName evidence="4">DUF1304 domain-containing protein</fullName>
    </recommendedName>
</protein>
<accession>A0A2S2DT86</accession>
<keyword evidence="1" id="KW-0472">Membrane</keyword>
<feature type="transmembrane region" description="Helical" evidence="1">
    <location>
        <begin position="7"/>
        <end position="27"/>
    </location>
</feature>
<dbReference type="Pfam" id="PF06993">
    <property type="entry name" value="DUF1304"/>
    <property type="match status" value="1"/>
</dbReference>
<dbReference type="PANTHER" id="PTHR38446">
    <property type="entry name" value="BLL0914 PROTEIN"/>
    <property type="match status" value="1"/>
</dbReference>
<dbReference type="OrthoDB" id="9803832at2"/>